<evidence type="ECO:0000313" key="2">
    <source>
        <dbReference type="Proteomes" id="UP000319817"/>
    </source>
</evidence>
<reference evidence="1 2" key="1">
    <citation type="submission" date="2019-02" db="EMBL/GenBank/DDBJ databases">
        <title>Deep-cultivation of Planctomycetes and their phenomic and genomic characterization uncovers novel biology.</title>
        <authorList>
            <person name="Wiegand S."/>
            <person name="Jogler M."/>
            <person name="Boedeker C."/>
            <person name="Pinto D."/>
            <person name="Vollmers J."/>
            <person name="Rivas-Marin E."/>
            <person name="Kohn T."/>
            <person name="Peeters S.H."/>
            <person name="Heuer A."/>
            <person name="Rast P."/>
            <person name="Oberbeckmann S."/>
            <person name="Bunk B."/>
            <person name="Jeske O."/>
            <person name="Meyerdierks A."/>
            <person name="Storesund J.E."/>
            <person name="Kallscheuer N."/>
            <person name="Luecker S."/>
            <person name="Lage O.M."/>
            <person name="Pohl T."/>
            <person name="Merkel B.J."/>
            <person name="Hornburger P."/>
            <person name="Mueller R.-W."/>
            <person name="Bruemmer F."/>
            <person name="Labrenz M."/>
            <person name="Spormann A.M."/>
            <person name="Op den Camp H."/>
            <person name="Overmann J."/>
            <person name="Amann R."/>
            <person name="Jetten M.S.M."/>
            <person name="Mascher T."/>
            <person name="Medema M.H."/>
            <person name="Devos D.P."/>
            <person name="Kaster A.-K."/>
            <person name="Ovreas L."/>
            <person name="Rohde M."/>
            <person name="Galperin M.Y."/>
            <person name="Jogler C."/>
        </authorList>
    </citation>
    <scope>NUCLEOTIDE SEQUENCE [LARGE SCALE GENOMIC DNA]</scope>
    <source>
        <strain evidence="1 2">K23_9</strain>
    </source>
</reference>
<gene>
    <name evidence="1" type="ORF">K239x_57200</name>
</gene>
<dbReference type="Proteomes" id="UP000319817">
    <property type="component" value="Chromosome"/>
</dbReference>
<protein>
    <submittedName>
        <fullName evidence="1">Uncharacterized protein</fullName>
    </submittedName>
</protein>
<proteinExistence type="predicted"/>
<keyword evidence="2" id="KW-1185">Reference proteome</keyword>
<name>A0A517P2U6_9BACT</name>
<dbReference type="AlphaFoldDB" id="A0A517P2U6"/>
<accession>A0A517P2U6</accession>
<sequence>MQKARRGRCEPEVRIDMASRFFSSSSLAMSEFDLVGTNSCSNFLELSVCVGTDSTDSCQANDDDQSKHDGVFNCSWAIFFFKKCNDAVCEVFHLYSHISVSASLRRSQHSAMLKGPIQHEWVPKKWGPASSSDITRTLERFHQKQALDWIVSLGSSAFLRQPTLVGCPRTRNFASRLLKRFAFVWEVQAD</sequence>
<organism evidence="1 2">
    <name type="scientific">Stieleria marina</name>
    <dbReference type="NCBI Taxonomy" id="1930275"/>
    <lineage>
        <taxon>Bacteria</taxon>
        <taxon>Pseudomonadati</taxon>
        <taxon>Planctomycetota</taxon>
        <taxon>Planctomycetia</taxon>
        <taxon>Pirellulales</taxon>
        <taxon>Pirellulaceae</taxon>
        <taxon>Stieleria</taxon>
    </lineage>
</organism>
<dbReference type="EMBL" id="CP036526">
    <property type="protein sequence ID" value="QDT13700.1"/>
    <property type="molecule type" value="Genomic_DNA"/>
</dbReference>
<evidence type="ECO:0000313" key="1">
    <source>
        <dbReference type="EMBL" id="QDT13700.1"/>
    </source>
</evidence>